<keyword evidence="10 11" id="KW-0694">RNA-binding</keyword>
<dbReference type="SUPFAM" id="SSF81301">
    <property type="entry name" value="Nucleotidyltransferase"/>
    <property type="match status" value="1"/>
</dbReference>
<dbReference type="GO" id="GO:0016787">
    <property type="term" value="F:hydrolase activity"/>
    <property type="evidence" value="ECO:0007669"/>
    <property type="project" value="UniProtKB-KW"/>
</dbReference>
<evidence type="ECO:0000256" key="10">
    <source>
        <dbReference type="ARBA" id="ARBA00022884"/>
    </source>
</evidence>
<dbReference type="Pfam" id="PF01966">
    <property type="entry name" value="HD"/>
    <property type="match status" value="1"/>
</dbReference>
<dbReference type="GO" id="GO:0042245">
    <property type="term" value="P:RNA repair"/>
    <property type="evidence" value="ECO:0007669"/>
    <property type="project" value="UniProtKB-KW"/>
</dbReference>
<dbReference type="CDD" id="cd05398">
    <property type="entry name" value="NT_ClassII-CCAase"/>
    <property type="match status" value="1"/>
</dbReference>
<dbReference type="Gene3D" id="3.30.460.10">
    <property type="entry name" value="Beta Polymerase, domain 2"/>
    <property type="match status" value="1"/>
</dbReference>
<evidence type="ECO:0000259" key="14">
    <source>
        <dbReference type="Pfam" id="PF12627"/>
    </source>
</evidence>
<dbReference type="PANTHER" id="PTHR47545:SF1">
    <property type="entry name" value="MULTIFUNCTIONAL CCA PROTEIN"/>
    <property type="match status" value="1"/>
</dbReference>
<keyword evidence="6" id="KW-0547">Nucleotide-binding</keyword>
<evidence type="ECO:0000256" key="9">
    <source>
        <dbReference type="ARBA" id="ARBA00022842"/>
    </source>
</evidence>
<organism evidence="15 16">
    <name type="scientific">Candidatus Sulfotelmatobacter kueseliae</name>
    <dbReference type="NCBI Taxonomy" id="2042962"/>
    <lineage>
        <taxon>Bacteria</taxon>
        <taxon>Pseudomonadati</taxon>
        <taxon>Acidobacteriota</taxon>
        <taxon>Terriglobia</taxon>
        <taxon>Terriglobales</taxon>
        <taxon>Candidatus Korobacteraceae</taxon>
        <taxon>Candidatus Sulfotelmatobacter</taxon>
    </lineage>
</organism>
<dbReference type="GO" id="GO:0005524">
    <property type="term" value="F:ATP binding"/>
    <property type="evidence" value="ECO:0007669"/>
    <property type="project" value="UniProtKB-KW"/>
</dbReference>
<evidence type="ECO:0000256" key="2">
    <source>
        <dbReference type="ARBA" id="ARBA00022679"/>
    </source>
</evidence>
<evidence type="ECO:0000256" key="5">
    <source>
        <dbReference type="ARBA" id="ARBA00022723"/>
    </source>
</evidence>
<dbReference type="GO" id="GO:0003723">
    <property type="term" value="F:RNA binding"/>
    <property type="evidence" value="ECO:0007669"/>
    <property type="project" value="UniProtKB-KW"/>
</dbReference>
<proteinExistence type="inferred from homology"/>
<dbReference type="Gene3D" id="1.10.3090.10">
    <property type="entry name" value="cca-adding enzyme, domain 2"/>
    <property type="match status" value="1"/>
</dbReference>
<comment type="cofactor">
    <cofactor evidence="1">
        <name>Mg(2+)</name>
        <dbReference type="ChEBI" id="CHEBI:18420"/>
    </cofactor>
</comment>
<name>A0A2U3KLR5_9BACT</name>
<evidence type="ECO:0000313" key="15">
    <source>
        <dbReference type="EMBL" id="SPF40598.1"/>
    </source>
</evidence>
<dbReference type="SUPFAM" id="SSF81891">
    <property type="entry name" value="Poly A polymerase C-terminal region-like"/>
    <property type="match status" value="1"/>
</dbReference>
<feature type="domain" description="HD" evidence="13">
    <location>
        <begin position="314"/>
        <end position="410"/>
    </location>
</feature>
<keyword evidence="4" id="KW-0548">Nucleotidyltransferase</keyword>
<dbReference type="Pfam" id="PF01743">
    <property type="entry name" value="PolyA_pol"/>
    <property type="match status" value="1"/>
</dbReference>
<evidence type="ECO:0000256" key="1">
    <source>
        <dbReference type="ARBA" id="ARBA00001946"/>
    </source>
</evidence>
<feature type="domain" description="Poly A polymerase head" evidence="12">
    <location>
        <begin position="59"/>
        <end position="194"/>
    </location>
</feature>
<evidence type="ECO:0000256" key="3">
    <source>
        <dbReference type="ARBA" id="ARBA00022694"/>
    </source>
</evidence>
<evidence type="ECO:0000313" key="16">
    <source>
        <dbReference type="Proteomes" id="UP000238701"/>
    </source>
</evidence>
<protein>
    <submittedName>
        <fullName evidence="15">Metal dependent phosphohydrolase</fullName>
    </submittedName>
</protein>
<sequence length="499" mass="55589">MAKKHSDSLQPPVLDLCEAVSSRRVGGMMESDSGAVLIAMLKDFATSIVQTLRQRGFQAYLVGGCVRDLLLGREPKDYDVAANATPEQVMEIFPETYAVGAQFGVVLVPMPDENVAADSTEVPAISRTVEVATFRSDIGYSDGRHPDEVRFSQDPRQDVARRDFTINGMLLDPVSGEVFDFVGGREDLAAGIVRTIGEPEHRFAEDRLRMLRAVRFAARFEYTIEPATFAATRKLAEQICVVSRERVRDELTRMLTEGRARRAFLLLDESGLLAQVLPEISAMKGVAQPPEFHPEGDVFVHTLLLLENLPQPCPLTLAWGALLHDVGKPPTFRVVERIRFDNHVEVGVKMAEEICQRLRFSNDDTAQIIALVANHMRFSHATRMSESTLKRFLRMPQFDEHLALHRADCLASHGSLSTYEFVRQKMAEIPSEKRKPSPLVTGDDLIAAGHVPGPRFREILNAVEDAQLEGRLSSRDAALEFVRREFPVARLANPTPPAN</sequence>
<evidence type="ECO:0000256" key="4">
    <source>
        <dbReference type="ARBA" id="ARBA00022695"/>
    </source>
</evidence>
<dbReference type="AlphaFoldDB" id="A0A2U3KLR5"/>
<evidence type="ECO:0000259" key="13">
    <source>
        <dbReference type="Pfam" id="PF01966"/>
    </source>
</evidence>
<dbReference type="InterPro" id="IPR043519">
    <property type="entry name" value="NT_sf"/>
</dbReference>
<dbReference type="GO" id="GO:0016779">
    <property type="term" value="F:nucleotidyltransferase activity"/>
    <property type="evidence" value="ECO:0007669"/>
    <property type="project" value="UniProtKB-KW"/>
</dbReference>
<dbReference type="InterPro" id="IPR006675">
    <property type="entry name" value="HDIG_dom"/>
</dbReference>
<reference evidence="16" key="1">
    <citation type="submission" date="2018-02" db="EMBL/GenBank/DDBJ databases">
        <authorList>
            <person name="Hausmann B."/>
        </authorList>
    </citation>
    <scope>NUCLEOTIDE SEQUENCE [LARGE SCALE GENOMIC DNA]</scope>
    <source>
        <strain evidence="16">Peat soil MAG SbA1</strain>
    </source>
</reference>
<dbReference type="InterPro" id="IPR003607">
    <property type="entry name" value="HD/PDEase_dom"/>
</dbReference>
<dbReference type="PANTHER" id="PTHR47545">
    <property type="entry name" value="MULTIFUNCTIONAL CCA PROTEIN"/>
    <property type="match status" value="1"/>
</dbReference>
<evidence type="ECO:0000256" key="11">
    <source>
        <dbReference type="RuleBase" id="RU003953"/>
    </source>
</evidence>
<dbReference type="InterPro" id="IPR002646">
    <property type="entry name" value="PolA_pol_head_dom"/>
</dbReference>
<dbReference type="InterPro" id="IPR006674">
    <property type="entry name" value="HD_domain"/>
</dbReference>
<feature type="domain" description="tRNA nucleotidyltransferase/poly(A) polymerase RNA and SrmB- binding" evidence="14">
    <location>
        <begin position="222"/>
        <end position="282"/>
    </location>
</feature>
<comment type="similarity">
    <text evidence="11">Belongs to the tRNA nucleotidyltransferase/poly(A) polymerase family.</text>
</comment>
<dbReference type="GO" id="GO:0046872">
    <property type="term" value="F:metal ion binding"/>
    <property type="evidence" value="ECO:0007669"/>
    <property type="project" value="UniProtKB-KW"/>
</dbReference>
<keyword evidence="2 11" id="KW-0808">Transferase</keyword>
<evidence type="ECO:0000256" key="7">
    <source>
        <dbReference type="ARBA" id="ARBA00022800"/>
    </source>
</evidence>
<dbReference type="CDD" id="cd00077">
    <property type="entry name" value="HDc"/>
    <property type="match status" value="1"/>
</dbReference>
<gene>
    <name evidence="15" type="ORF">SBA1_310008</name>
</gene>
<dbReference type="InterPro" id="IPR050124">
    <property type="entry name" value="tRNA_CCA-adding_enzyme"/>
</dbReference>
<dbReference type="EMBL" id="OMOD01000124">
    <property type="protein sequence ID" value="SPF40598.1"/>
    <property type="molecule type" value="Genomic_DNA"/>
</dbReference>
<keyword evidence="15" id="KW-0378">Hydrolase</keyword>
<keyword evidence="8" id="KW-0067">ATP-binding</keyword>
<keyword evidence="5" id="KW-0479">Metal-binding</keyword>
<dbReference type="Proteomes" id="UP000238701">
    <property type="component" value="Unassembled WGS sequence"/>
</dbReference>
<accession>A0A2U3KLR5</accession>
<keyword evidence="9" id="KW-0460">Magnesium</keyword>
<evidence type="ECO:0000256" key="6">
    <source>
        <dbReference type="ARBA" id="ARBA00022741"/>
    </source>
</evidence>
<keyword evidence="3" id="KW-0819">tRNA processing</keyword>
<dbReference type="NCBIfam" id="TIGR00277">
    <property type="entry name" value="HDIG"/>
    <property type="match status" value="1"/>
</dbReference>
<evidence type="ECO:0000259" key="12">
    <source>
        <dbReference type="Pfam" id="PF01743"/>
    </source>
</evidence>
<dbReference type="InterPro" id="IPR032828">
    <property type="entry name" value="PolyA_RNA-bd"/>
</dbReference>
<dbReference type="GO" id="GO:0008033">
    <property type="term" value="P:tRNA processing"/>
    <property type="evidence" value="ECO:0007669"/>
    <property type="project" value="UniProtKB-KW"/>
</dbReference>
<keyword evidence="7" id="KW-0692">RNA repair</keyword>
<dbReference type="Pfam" id="PF12627">
    <property type="entry name" value="PolyA_pol_RNAbd"/>
    <property type="match status" value="1"/>
</dbReference>
<evidence type="ECO:0000256" key="8">
    <source>
        <dbReference type="ARBA" id="ARBA00022840"/>
    </source>
</evidence>